<organism evidence="2 3">
    <name type="scientific">Trichobilharzia regenti</name>
    <name type="common">Nasal bird schistosome</name>
    <dbReference type="NCBI Taxonomy" id="157069"/>
    <lineage>
        <taxon>Eukaryota</taxon>
        <taxon>Metazoa</taxon>
        <taxon>Spiralia</taxon>
        <taxon>Lophotrochozoa</taxon>
        <taxon>Platyhelminthes</taxon>
        <taxon>Trematoda</taxon>
        <taxon>Digenea</taxon>
        <taxon>Strigeidida</taxon>
        <taxon>Schistosomatoidea</taxon>
        <taxon>Schistosomatidae</taxon>
        <taxon>Trichobilharzia</taxon>
    </lineage>
</organism>
<accession>A0AA85KCR5</accession>
<feature type="chain" id="PRO_5041700531" evidence="1">
    <location>
        <begin position="21"/>
        <end position="63"/>
    </location>
</feature>
<keyword evidence="1" id="KW-0732">Signal</keyword>
<evidence type="ECO:0000313" key="2">
    <source>
        <dbReference type="Proteomes" id="UP000050795"/>
    </source>
</evidence>
<keyword evidence="2" id="KW-1185">Reference proteome</keyword>
<feature type="signal peptide" evidence="1">
    <location>
        <begin position="1"/>
        <end position="20"/>
    </location>
</feature>
<name>A0AA85KCR5_TRIRE</name>
<dbReference type="WBParaSite" id="TREG1_87940.1">
    <property type="protein sequence ID" value="TREG1_87940.1"/>
    <property type="gene ID" value="TREG1_87940"/>
</dbReference>
<dbReference type="AlphaFoldDB" id="A0AA85KCR5"/>
<evidence type="ECO:0000313" key="3">
    <source>
        <dbReference type="WBParaSite" id="TREG1_87940.1"/>
    </source>
</evidence>
<sequence>MAYNFFKLLLCLTAVERIQAVENICLITCNDNFYVTEQLEYRFVNNGGNNDNDGNKNNNDNNY</sequence>
<proteinExistence type="predicted"/>
<reference evidence="2" key="1">
    <citation type="submission" date="2022-06" db="EMBL/GenBank/DDBJ databases">
        <authorList>
            <person name="Berger JAMES D."/>
            <person name="Berger JAMES D."/>
        </authorList>
    </citation>
    <scope>NUCLEOTIDE SEQUENCE [LARGE SCALE GENOMIC DNA]</scope>
</reference>
<reference evidence="3" key="2">
    <citation type="submission" date="2023-11" db="UniProtKB">
        <authorList>
            <consortium name="WormBaseParasite"/>
        </authorList>
    </citation>
    <scope>IDENTIFICATION</scope>
</reference>
<evidence type="ECO:0000256" key="1">
    <source>
        <dbReference type="SAM" id="SignalP"/>
    </source>
</evidence>
<protein>
    <submittedName>
        <fullName evidence="3">Uncharacterized protein</fullName>
    </submittedName>
</protein>
<dbReference type="Proteomes" id="UP000050795">
    <property type="component" value="Unassembled WGS sequence"/>
</dbReference>